<keyword evidence="3" id="KW-1003">Cell membrane</keyword>
<comment type="subcellular location">
    <subcellularLocation>
        <location evidence="1 7">Cell membrane</location>
        <topology evidence="1 7">Multi-pass membrane protein</topology>
    </subcellularLocation>
</comment>
<dbReference type="Gene3D" id="1.10.3720.10">
    <property type="entry name" value="MetI-like"/>
    <property type="match status" value="1"/>
</dbReference>
<comment type="similarity">
    <text evidence="7">Belongs to the binding-protein-dependent transport system permease family.</text>
</comment>
<feature type="domain" description="ABC transmembrane type-1" evidence="9">
    <location>
        <begin position="97"/>
        <end position="288"/>
    </location>
</feature>
<evidence type="ECO:0000256" key="5">
    <source>
        <dbReference type="ARBA" id="ARBA00022989"/>
    </source>
</evidence>
<gene>
    <name evidence="10" type="ORF">GCM10009867_19330</name>
</gene>
<evidence type="ECO:0000256" key="8">
    <source>
        <dbReference type="SAM" id="MobiDB-lite"/>
    </source>
</evidence>
<feature type="region of interest" description="Disordered" evidence="8">
    <location>
        <begin position="1"/>
        <end position="32"/>
    </location>
</feature>
<dbReference type="RefSeq" id="WP_344192575.1">
    <property type="nucleotide sequence ID" value="NZ_BAAARN010000001.1"/>
</dbReference>
<keyword evidence="4 7" id="KW-0812">Transmembrane</keyword>
<evidence type="ECO:0000313" key="10">
    <source>
        <dbReference type="EMBL" id="GAA2735910.1"/>
    </source>
</evidence>
<sequence>MTATSTTAVSTTPTPTLVTGPDRGDGRAGRARRHRTARLASWGGLGLVALLALAGPALLPDPAAQDLGRYLEPPSVAEPLGRDEYGRSVLARLAHATRLSLVLALGCVATAVVLGTVTGVLAARLGGWVDAGLRAVSEAFVAVPALLVVLLVAAMAPAGSLVALYVGIALAQWVEYFRVVRARSSRVLGSTAVQAAGLLDLGTVHVLRRHLLPELRPLVATLAPLGLVTSVLAMSTLGFVKVGLQPPRAELGLMVTESFPFYDVAPWLCLAPVAVLFVITVSLLGLRETEEIR</sequence>
<feature type="transmembrane region" description="Helical" evidence="7">
    <location>
        <begin position="162"/>
        <end position="180"/>
    </location>
</feature>
<dbReference type="InterPro" id="IPR000515">
    <property type="entry name" value="MetI-like"/>
</dbReference>
<evidence type="ECO:0000259" key="9">
    <source>
        <dbReference type="PROSITE" id="PS50928"/>
    </source>
</evidence>
<accession>A0ABP6H6U4</accession>
<keyword evidence="6 7" id="KW-0472">Membrane</keyword>
<dbReference type="EMBL" id="BAAARN010000001">
    <property type="protein sequence ID" value="GAA2735910.1"/>
    <property type="molecule type" value="Genomic_DNA"/>
</dbReference>
<feature type="transmembrane region" description="Helical" evidence="7">
    <location>
        <begin position="39"/>
        <end position="59"/>
    </location>
</feature>
<dbReference type="PANTHER" id="PTHR43386">
    <property type="entry name" value="OLIGOPEPTIDE TRANSPORT SYSTEM PERMEASE PROTEIN APPC"/>
    <property type="match status" value="1"/>
</dbReference>
<protein>
    <submittedName>
        <fullName evidence="10">ABC transporter permease</fullName>
    </submittedName>
</protein>
<feature type="transmembrane region" description="Helical" evidence="7">
    <location>
        <begin position="218"/>
        <end position="244"/>
    </location>
</feature>
<feature type="transmembrane region" description="Helical" evidence="7">
    <location>
        <begin position="264"/>
        <end position="286"/>
    </location>
</feature>
<evidence type="ECO:0000256" key="3">
    <source>
        <dbReference type="ARBA" id="ARBA00022475"/>
    </source>
</evidence>
<dbReference type="PANTHER" id="PTHR43386:SF1">
    <property type="entry name" value="D,D-DIPEPTIDE TRANSPORT SYSTEM PERMEASE PROTEIN DDPC-RELATED"/>
    <property type="match status" value="1"/>
</dbReference>
<keyword evidence="11" id="KW-1185">Reference proteome</keyword>
<feature type="compositionally biased region" description="Low complexity" evidence="8">
    <location>
        <begin position="1"/>
        <end position="19"/>
    </location>
</feature>
<comment type="caution">
    <text evidence="10">The sequence shown here is derived from an EMBL/GenBank/DDBJ whole genome shotgun (WGS) entry which is preliminary data.</text>
</comment>
<dbReference type="Proteomes" id="UP001501326">
    <property type="component" value="Unassembled WGS sequence"/>
</dbReference>
<feature type="transmembrane region" description="Helical" evidence="7">
    <location>
        <begin position="135"/>
        <end position="156"/>
    </location>
</feature>
<dbReference type="InterPro" id="IPR035906">
    <property type="entry name" value="MetI-like_sf"/>
</dbReference>
<dbReference type="SUPFAM" id="SSF161098">
    <property type="entry name" value="MetI-like"/>
    <property type="match status" value="1"/>
</dbReference>
<proteinExistence type="inferred from homology"/>
<evidence type="ECO:0000256" key="4">
    <source>
        <dbReference type="ARBA" id="ARBA00022692"/>
    </source>
</evidence>
<dbReference type="CDD" id="cd06261">
    <property type="entry name" value="TM_PBP2"/>
    <property type="match status" value="1"/>
</dbReference>
<dbReference type="InterPro" id="IPR050366">
    <property type="entry name" value="BP-dependent_transpt_permease"/>
</dbReference>
<organism evidence="10 11">
    <name type="scientific">Pedococcus aerophilus</name>
    <dbReference type="NCBI Taxonomy" id="436356"/>
    <lineage>
        <taxon>Bacteria</taxon>
        <taxon>Bacillati</taxon>
        <taxon>Actinomycetota</taxon>
        <taxon>Actinomycetes</taxon>
        <taxon>Micrococcales</taxon>
        <taxon>Intrasporangiaceae</taxon>
        <taxon>Pedococcus</taxon>
    </lineage>
</organism>
<reference evidence="11" key="1">
    <citation type="journal article" date="2019" name="Int. J. Syst. Evol. Microbiol.">
        <title>The Global Catalogue of Microorganisms (GCM) 10K type strain sequencing project: providing services to taxonomists for standard genome sequencing and annotation.</title>
        <authorList>
            <consortium name="The Broad Institute Genomics Platform"/>
            <consortium name="The Broad Institute Genome Sequencing Center for Infectious Disease"/>
            <person name="Wu L."/>
            <person name="Ma J."/>
        </authorList>
    </citation>
    <scope>NUCLEOTIDE SEQUENCE [LARGE SCALE GENOMIC DNA]</scope>
    <source>
        <strain evidence="11">JCM 16378</strain>
    </source>
</reference>
<dbReference type="PROSITE" id="PS50928">
    <property type="entry name" value="ABC_TM1"/>
    <property type="match status" value="1"/>
</dbReference>
<evidence type="ECO:0000256" key="7">
    <source>
        <dbReference type="RuleBase" id="RU363032"/>
    </source>
</evidence>
<evidence type="ECO:0000313" key="11">
    <source>
        <dbReference type="Proteomes" id="UP001501326"/>
    </source>
</evidence>
<keyword evidence="2 7" id="KW-0813">Transport</keyword>
<name>A0ABP6H6U4_9MICO</name>
<dbReference type="Pfam" id="PF00528">
    <property type="entry name" value="BPD_transp_1"/>
    <property type="match status" value="1"/>
</dbReference>
<keyword evidence="5 7" id="KW-1133">Transmembrane helix</keyword>
<evidence type="ECO:0000256" key="2">
    <source>
        <dbReference type="ARBA" id="ARBA00022448"/>
    </source>
</evidence>
<feature type="transmembrane region" description="Helical" evidence="7">
    <location>
        <begin position="99"/>
        <end position="123"/>
    </location>
</feature>
<evidence type="ECO:0000256" key="1">
    <source>
        <dbReference type="ARBA" id="ARBA00004651"/>
    </source>
</evidence>
<evidence type="ECO:0000256" key="6">
    <source>
        <dbReference type="ARBA" id="ARBA00023136"/>
    </source>
</evidence>